<dbReference type="EMBL" id="JANBTX010000043">
    <property type="protein sequence ID" value="KAJ2688574.1"/>
    <property type="molecule type" value="Genomic_DNA"/>
</dbReference>
<dbReference type="PANTHER" id="PTHR31649:SF1">
    <property type="entry name" value="FARNESOIC ACID O-METHYL TRANSFERASE DOMAIN-CONTAINING PROTEIN"/>
    <property type="match status" value="1"/>
</dbReference>
<dbReference type="SMART" id="SM00696">
    <property type="entry name" value="DM9"/>
    <property type="match status" value="2"/>
</dbReference>
<dbReference type="Proteomes" id="UP001151516">
    <property type="component" value="Unassembled WGS sequence"/>
</dbReference>
<organism evidence="1 2">
    <name type="scientific">Coemansia spiralis</name>
    <dbReference type="NCBI Taxonomy" id="417178"/>
    <lineage>
        <taxon>Eukaryota</taxon>
        <taxon>Fungi</taxon>
        <taxon>Fungi incertae sedis</taxon>
        <taxon>Zoopagomycota</taxon>
        <taxon>Kickxellomycotina</taxon>
        <taxon>Kickxellomycetes</taxon>
        <taxon>Kickxellales</taxon>
        <taxon>Kickxellaceae</taxon>
        <taxon>Coemansia</taxon>
    </lineage>
</organism>
<proteinExistence type="predicted"/>
<keyword evidence="2" id="KW-1185">Reference proteome</keyword>
<reference evidence="1" key="1">
    <citation type="submission" date="2022-07" db="EMBL/GenBank/DDBJ databases">
        <title>Phylogenomic reconstructions and comparative analyses of Kickxellomycotina fungi.</title>
        <authorList>
            <person name="Reynolds N.K."/>
            <person name="Stajich J.E."/>
            <person name="Barry K."/>
            <person name="Grigoriev I.V."/>
            <person name="Crous P."/>
            <person name="Smith M.E."/>
        </authorList>
    </citation>
    <scope>NUCLEOTIDE SEQUENCE</scope>
    <source>
        <strain evidence="1">CBS 109367</strain>
    </source>
</reference>
<protein>
    <recommendedName>
        <fullName evidence="3">DUF3421 domain-containing protein</fullName>
    </recommendedName>
</protein>
<dbReference type="InterPro" id="IPR006616">
    <property type="entry name" value="DM9_repeat"/>
</dbReference>
<dbReference type="OrthoDB" id="2142040at2759"/>
<evidence type="ECO:0000313" key="2">
    <source>
        <dbReference type="Proteomes" id="UP001151516"/>
    </source>
</evidence>
<accession>A0A9W8L5L8</accession>
<evidence type="ECO:0000313" key="1">
    <source>
        <dbReference type="EMBL" id="KAJ2688574.1"/>
    </source>
</evidence>
<evidence type="ECO:0008006" key="3">
    <source>
        <dbReference type="Google" id="ProtNLM"/>
    </source>
</evidence>
<dbReference type="PANTHER" id="PTHR31649">
    <property type="entry name" value="AGAP009604-PA"/>
    <property type="match status" value="1"/>
</dbReference>
<name>A0A9W8L5L8_9FUNG</name>
<dbReference type="AlphaFoldDB" id="A0A9W8L5L8"/>
<dbReference type="Pfam" id="PF11901">
    <property type="entry name" value="DM9"/>
    <property type="match status" value="1"/>
</dbReference>
<sequence>MTAQAFEWVKASNGAIPNNAIAQGVERDGRPLYIARAFFKGGLHPGKAAPHLANGGFATGYAGQAVELNEYFVLCGDINRTQWVAEKGPVPRQSHGLALVEGGHEANGEPLYIAKANYNNSQQLGKAGHHLGQGMNFVFGNYEQSQKEYVVLAYRQQ</sequence>
<comment type="caution">
    <text evidence="1">The sequence shown here is derived from an EMBL/GenBank/DDBJ whole genome shotgun (WGS) entry which is preliminary data.</text>
</comment>
<gene>
    <name evidence="1" type="ORF">IWW39_002125</name>
</gene>